<organism evidence="3">
    <name type="scientific">Riptortus pedestris</name>
    <name type="common">Bean bug</name>
    <dbReference type="NCBI Taxonomy" id="329032"/>
    <lineage>
        <taxon>Eukaryota</taxon>
        <taxon>Metazoa</taxon>
        <taxon>Ecdysozoa</taxon>
        <taxon>Arthropoda</taxon>
        <taxon>Hexapoda</taxon>
        <taxon>Insecta</taxon>
        <taxon>Pterygota</taxon>
        <taxon>Neoptera</taxon>
        <taxon>Paraneoptera</taxon>
        <taxon>Hemiptera</taxon>
        <taxon>Heteroptera</taxon>
        <taxon>Panheteroptera</taxon>
        <taxon>Pentatomomorpha</taxon>
        <taxon>Coreoidea</taxon>
        <taxon>Alydidae</taxon>
        <taxon>Riptortus</taxon>
    </lineage>
</organism>
<feature type="domain" description="DUF7775" evidence="2">
    <location>
        <begin position="8"/>
        <end position="90"/>
    </location>
</feature>
<feature type="transmembrane region" description="Helical" evidence="1">
    <location>
        <begin position="7"/>
        <end position="24"/>
    </location>
</feature>
<dbReference type="InterPro" id="IPR038976">
    <property type="entry name" value="Ssk"/>
</dbReference>
<accession>R4WK14</accession>
<feature type="transmembrane region" description="Helical" evidence="1">
    <location>
        <begin position="36"/>
        <end position="57"/>
    </location>
</feature>
<dbReference type="EMBL" id="AK417955">
    <property type="protein sequence ID" value="BAN21170.1"/>
    <property type="molecule type" value="mRNA"/>
</dbReference>
<dbReference type="Pfam" id="PF24985">
    <property type="entry name" value="DUF7775"/>
    <property type="match status" value="1"/>
</dbReference>
<dbReference type="AlphaFoldDB" id="R4WK14"/>
<proteinExistence type="evidence at transcript level"/>
<dbReference type="PANTHER" id="PTHR36692:SF2">
    <property type="entry name" value="GEO12064P1"/>
    <property type="match status" value="1"/>
</dbReference>
<name>R4WK14_RIPPE</name>
<protein>
    <submittedName>
        <fullName evidence="3">Unkown protein</fullName>
    </submittedName>
</protein>
<evidence type="ECO:0000313" key="3">
    <source>
        <dbReference type="EMBL" id="BAN21170.1"/>
    </source>
</evidence>
<sequence length="128" mass="14159">MAVFNRLTLIKLVELCLAIAIFWLHYNTFESEHVKLFVESTTFMGFLVVVVGTFLGLITGSPVNKTVDMYFCVAGAVLYIASGSLTIQHFQGWTFRSSVSNMGLTKGSLAIIQGVIFLIDGFFTFKAE</sequence>
<keyword evidence="1" id="KW-0472">Membrane</keyword>
<dbReference type="PANTHER" id="PTHR36692">
    <property type="entry name" value="PROTEIN SNAKESKIN"/>
    <property type="match status" value="1"/>
</dbReference>
<evidence type="ECO:0000259" key="2">
    <source>
        <dbReference type="Pfam" id="PF24985"/>
    </source>
</evidence>
<feature type="transmembrane region" description="Helical" evidence="1">
    <location>
        <begin position="107"/>
        <end position="125"/>
    </location>
</feature>
<dbReference type="InterPro" id="IPR056677">
    <property type="entry name" value="DUF7775"/>
</dbReference>
<evidence type="ECO:0000256" key="1">
    <source>
        <dbReference type="SAM" id="Phobius"/>
    </source>
</evidence>
<dbReference type="GO" id="GO:0005886">
    <property type="term" value="C:plasma membrane"/>
    <property type="evidence" value="ECO:0007669"/>
    <property type="project" value="TreeGrafter"/>
</dbReference>
<feature type="transmembrane region" description="Helical" evidence="1">
    <location>
        <begin position="69"/>
        <end position="87"/>
    </location>
</feature>
<keyword evidence="1" id="KW-0812">Transmembrane</keyword>
<dbReference type="GO" id="GO:0019991">
    <property type="term" value="P:septate junction assembly"/>
    <property type="evidence" value="ECO:0007669"/>
    <property type="project" value="InterPro"/>
</dbReference>
<reference evidence="3" key="1">
    <citation type="journal article" date="2013" name="PLoS ONE">
        <title>Gene expression in gut symbiotic organ of stinkbug affected by extracellular bacterial symbiont.</title>
        <authorList>
            <person name="Futahashi R."/>
            <person name="Tanaka K."/>
            <person name="Tanahashi M."/>
            <person name="Nikoh N."/>
            <person name="Kikuchi Y."/>
            <person name="Lee B.L."/>
            <person name="Fukatsu T."/>
        </authorList>
    </citation>
    <scope>NUCLEOTIDE SEQUENCE</scope>
    <source>
        <tissue evidence="3">Midgut</tissue>
    </source>
</reference>
<keyword evidence="1" id="KW-1133">Transmembrane helix</keyword>